<dbReference type="GO" id="GO:0140359">
    <property type="term" value="F:ABC-type transporter activity"/>
    <property type="evidence" value="ECO:0007669"/>
    <property type="project" value="InterPro"/>
</dbReference>
<keyword evidence="12" id="KW-1185">Reference proteome</keyword>
<feature type="transmembrane region" description="Helical" evidence="8">
    <location>
        <begin position="21"/>
        <end position="41"/>
    </location>
</feature>
<dbReference type="CDD" id="cd18552">
    <property type="entry name" value="ABC_6TM_MsbA_like"/>
    <property type="match status" value="1"/>
</dbReference>
<dbReference type="InterPro" id="IPR039421">
    <property type="entry name" value="Type_1_exporter"/>
</dbReference>
<dbReference type="SUPFAM" id="SSF90123">
    <property type="entry name" value="ABC transporter transmembrane region"/>
    <property type="match status" value="1"/>
</dbReference>
<evidence type="ECO:0000313" key="11">
    <source>
        <dbReference type="EMBL" id="GHB90006.1"/>
    </source>
</evidence>
<dbReference type="InterPro" id="IPR027417">
    <property type="entry name" value="P-loop_NTPase"/>
</dbReference>
<dbReference type="GO" id="GO:0005886">
    <property type="term" value="C:plasma membrane"/>
    <property type="evidence" value="ECO:0007669"/>
    <property type="project" value="UniProtKB-SubCell"/>
</dbReference>
<evidence type="ECO:0000259" key="10">
    <source>
        <dbReference type="PROSITE" id="PS50929"/>
    </source>
</evidence>
<dbReference type="SUPFAM" id="SSF52540">
    <property type="entry name" value="P-loop containing nucleoside triphosphate hydrolases"/>
    <property type="match status" value="1"/>
</dbReference>
<dbReference type="InterPro" id="IPR003439">
    <property type="entry name" value="ABC_transporter-like_ATP-bd"/>
</dbReference>
<dbReference type="PANTHER" id="PTHR24221">
    <property type="entry name" value="ATP-BINDING CASSETTE SUB-FAMILY B"/>
    <property type="match status" value="1"/>
</dbReference>
<keyword evidence="3 8" id="KW-0812">Transmembrane</keyword>
<dbReference type="RefSeq" id="WP_189510621.1">
    <property type="nucleotide sequence ID" value="NZ_BMXG01000001.1"/>
</dbReference>
<dbReference type="Gene3D" id="3.40.50.300">
    <property type="entry name" value="P-loop containing nucleotide triphosphate hydrolases"/>
    <property type="match status" value="1"/>
</dbReference>
<feature type="transmembrane region" description="Helical" evidence="8">
    <location>
        <begin position="61"/>
        <end position="84"/>
    </location>
</feature>
<dbReference type="InterPro" id="IPR036640">
    <property type="entry name" value="ABC1_TM_sf"/>
</dbReference>
<dbReference type="FunFam" id="3.40.50.300:FF:000287">
    <property type="entry name" value="Multidrug ABC transporter ATP-binding protein"/>
    <property type="match status" value="1"/>
</dbReference>
<name>A0A8J3D8S1_9BACT</name>
<organism evidence="11 12">
    <name type="scientific">Cerasicoccus arenae</name>
    <dbReference type="NCBI Taxonomy" id="424488"/>
    <lineage>
        <taxon>Bacteria</taxon>
        <taxon>Pseudomonadati</taxon>
        <taxon>Verrucomicrobiota</taxon>
        <taxon>Opitutia</taxon>
        <taxon>Puniceicoccales</taxon>
        <taxon>Cerasicoccaceae</taxon>
        <taxon>Cerasicoccus</taxon>
    </lineage>
</organism>
<keyword evidence="5" id="KW-0067">ATP-binding</keyword>
<dbReference type="SMART" id="SM00382">
    <property type="entry name" value="AAA"/>
    <property type="match status" value="1"/>
</dbReference>
<evidence type="ECO:0000313" key="12">
    <source>
        <dbReference type="Proteomes" id="UP000642829"/>
    </source>
</evidence>
<reference evidence="11" key="1">
    <citation type="journal article" date="2014" name="Int. J. Syst. Evol. Microbiol.">
        <title>Complete genome sequence of Corynebacterium casei LMG S-19264T (=DSM 44701T), isolated from a smear-ripened cheese.</title>
        <authorList>
            <consortium name="US DOE Joint Genome Institute (JGI-PGF)"/>
            <person name="Walter F."/>
            <person name="Albersmeier A."/>
            <person name="Kalinowski J."/>
            <person name="Ruckert C."/>
        </authorList>
    </citation>
    <scope>NUCLEOTIDE SEQUENCE</scope>
    <source>
        <strain evidence="11">KCTC 12870</strain>
    </source>
</reference>
<dbReference type="Proteomes" id="UP000642829">
    <property type="component" value="Unassembled WGS sequence"/>
</dbReference>
<comment type="caution">
    <text evidence="11">The sequence shown here is derived from an EMBL/GenBank/DDBJ whole genome shotgun (WGS) entry which is preliminary data.</text>
</comment>
<keyword evidence="2" id="KW-0813">Transport</keyword>
<dbReference type="GO" id="GO:0005524">
    <property type="term" value="F:ATP binding"/>
    <property type="evidence" value="ECO:0007669"/>
    <property type="project" value="UniProtKB-KW"/>
</dbReference>
<keyword evidence="7 8" id="KW-0472">Membrane</keyword>
<dbReference type="InterPro" id="IPR017871">
    <property type="entry name" value="ABC_transporter-like_CS"/>
</dbReference>
<evidence type="ECO:0000256" key="3">
    <source>
        <dbReference type="ARBA" id="ARBA00022692"/>
    </source>
</evidence>
<feature type="domain" description="ABC transporter" evidence="9">
    <location>
        <begin position="343"/>
        <end position="576"/>
    </location>
</feature>
<dbReference type="EMBL" id="BMXG01000001">
    <property type="protein sequence ID" value="GHB90006.1"/>
    <property type="molecule type" value="Genomic_DNA"/>
</dbReference>
<gene>
    <name evidence="11" type="primary">msbA</name>
    <name evidence="11" type="ORF">GCM10007047_00750</name>
</gene>
<keyword evidence="6 8" id="KW-1133">Transmembrane helix</keyword>
<evidence type="ECO:0000259" key="9">
    <source>
        <dbReference type="PROSITE" id="PS50893"/>
    </source>
</evidence>
<evidence type="ECO:0000256" key="5">
    <source>
        <dbReference type="ARBA" id="ARBA00022840"/>
    </source>
</evidence>
<dbReference type="InterPro" id="IPR011527">
    <property type="entry name" value="ABC1_TM_dom"/>
</dbReference>
<comment type="subcellular location">
    <subcellularLocation>
        <location evidence="1">Cell membrane</location>
        <topology evidence="1">Multi-pass membrane protein</topology>
    </subcellularLocation>
</comment>
<dbReference type="GO" id="GO:0034040">
    <property type="term" value="F:ATPase-coupled lipid transmembrane transporter activity"/>
    <property type="evidence" value="ECO:0007669"/>
    <property type="project" value="TreeGrafter"/>
</dbReference>
<evidence type="ECO:0000256" key="6">
    <source>
        <dbReference type="ARBA" id="ARBA00022989"/>
    </source>
</evidence>
<dbReference type="Pfam" id="PF00005">
    <property type="entry name" value="ABC_tran"/>
    <property type="match status" value="1"/>
</dbReference>
<evidence type="ECO:0000256" key="7">
    <source>
        <dbReference type="ARBA" id="ARBA00023136"/>
    </source>
</evidence>
<dbReference type="PROSITE" id="PS00211">
    <property type="entry name" value="ABC_TRANSPORTER_1"/>
    <property type="match status" value="1"/>
</dbReference>
<dbReference type="InterPro" id="IPR003593">
    <property type="entry name" value="AAA+_ATPase"/>
</dbReference>
<feature type="transmembrane region" description="Helical" evidence="8">
    <location>
        <begin position="168"/>
        <end position="188"/>
    </location>
</feature>
<protein>
    <submittedName>
        <fullName evidence="11">Lipid A export permease/ATP-binding protein MsbA</fullName>
    </submittedName>
</protein>
<feature type="transmembrane region" description="Helical" evidence="8">
    <location>
        <begin position="251"/>
        <end position="273"/>
    </location>
</feature>
<reference evidence="11" key="2">
    <citation type="submission" date="2020-09" db="EMBL/GenBank/DDBJ databases">
        <authorList>
            <person name="Sun Q."/>
            <person name="Kim S."/>
        </authorList>
    </citation>
    <scope>NUCLEOTIDE SEQUENCE</scope>
    <source>
        <strain evidence="11">KCTC 12870</strain>
    </source>
</reference>
<proteinExistence type="predicted"/>
<dbReference type="PANTHER" id="PTHR24221:SF654">
    <property type="entry name" value="ATP-BINDING CASSETTE SUB-FAMILY B MEMBER 6"/>
    <property type="match status" value="1"/>
</dbReference>
<dbReference type="PROSITE" id="PS50929">
    <property type="entry name" value="ABC_TM1F"/>
    <property type="match status" value="1"/>
</dbReference>
<dbReference type="PROSITE" id="PS50893">
    <property type="entry name" value="ABC_TRANSPORTER_2"/>
    <property type="match status" value="1"/>
</dbReference>
<dbReference type="AlphaFoldDB" id="A0A8J3D8S1"/>
<dbReference type="Pfam" id="PF00664">
    <property type="entry name" value="ABC_membrane"/>
    <property type="match status" value="1"/>
</dbReference>
<feature type="transmembrane region" description="Helical" evidence="8">
    <location>
        <begin position="143"/>
        <end position="162"/>
    </location>
</feature>
<sequence>MKTLRRFRPYFPLLKPVRIEFVIALLCGLAAGALSGAGIPVLLYKVVPVVFQDHDLTTGDLWFYCLLPAMVMGARGIFSFYNLYLLGFCGQSMLEQLRVDLFAKLQRLPLGFYHKNPPGELVSRAMQDTNLVQQSLIVVAQEIVKQPATLASAIGFLAFLSMKHSQVAYLLIFIIAIPICIVPIRLIGKKLKKKATILQFELAETTNRICQNLEATQEIRAYNLEERETTRFRESAQRVSRGFLKMAKYNIVLSPIIEFIGALGIGAGLYYTYQSRIDEGAFTALLAALFLCYDPVKRLGQLNNRMQEGLAGLERVEHILHEDEPIRDPENPQVLPDPVRGEVAFEKVSFAYAEAPVLRSVSVKLEPGKTYALVGSSGAGKTTFANLILRYYDVVDGRVTVDGLDVRAITQHDLREQISVVAQSPVLFNDTVRGNIAVGKLGVSDEAIEEAARKAYAHDFISAMTDGYATEVGPSGARLSGGQRQRIALARAFLKDSPILILDEATSALDAESERFIQLAMEDLARKKTVIVIAHRFSSIQRADEILVFEAGQIVDQGSHDELLHRGGVYGKLYKAQSLDG</sequence>
<keyword evidence="4" id="KW-0547">Nucleotide-binding</keyword>
<dbReference type="Gene3D" id="1.20.1560.10">
    <property type="entry name" value="ABC transporter type 1, transmembrane domain"/>
    <property type="match status" value="1"/>
</dbReference>
<evidence type="ECO:0000256" key="8">
    <source>
        <dbReference type="SAM" id="Phobius"/>
    </source>
</evidence>
<accession>A0A8J3D8S1</accession>
<feature type="domain" description="ABC transmembrane type-1" evidence="10">
    <location>
        <begin position="23"/>
        <end position="308"/>
    </location>
</feature>
<evidence type="ECO:0000256" key="2">
    <source>
        <dbReference type="ARBA" id="ARBA00022448"/>
    </source>
</evidence>
<evidence type="ECO:0000256" key="1">
    <source>
        <dbReference type="ARBA" id="ARBA00004651"/>
    </source>
</evidence>
<dbReference type="GO" id="GO:0016887">
    <property type="term" value="F:ATP hydrolysis activity"/>
    <property type="evidence" value="ECO:0007669"/>
    <property type="project" value="InterPro"/>
</dbReference>
<evidence type="ECO:0000256" key="4">
    <source>
        <dbReference type="ARBA" id="ARBA00022741"/>
    </source>
</evidence>